<reference evidence="1" key="1">
    <citation type="submission" date="2021-02" db="EMBL/GenBank/DDBJ databases">
        <authorList>
            <consortium name="DOE Joint Genome Institute"/>
            <person name="Ahrendt S."/>
            <person name="Looney B.P."/>
            <person name="Miyauchi S."/>
            <person name="Morin E."/>
            <person name="Drula E."/>
            <person name="Courty P.E."/>
            <person name="Chicoki N."/>
            <person name="Fauchery L."/>
            <person name="Kohler A."/>
            <person name="Kuo A."/>
            <person name="Labutti K."/>
            <person name="Pangilinan J."/>
            <person name="Lipzen A."/>
            <person name="Riley R."/>
            <person name="Andreopoulos W."/>
            <person name="He G."/>
            <person name="Johnson J."/>
            <person name="Barry K.W."/>
            <person name="Grigoriev I.V."/>
            <person name="Nagy L."/>
            <person name="Hibbett D."/>
            <person name="Henrissat B."/>
            <person name="Matheny P.B."/>
            <person name="Labbe J."/>
            <person name="Martin F."/>
        </authorList>
    </citation>
    <scope>NUCLEOTIDE SEQUENCE</scope>
    <source>
        <strain evidence="1">FP105234-sp</strain>
    </source>
</reference>
<dbReference type="EMBL" id="MU275839">
    <property type="protein sequence ID" value="KAI0053628.1"/>
    <property type="molecule type" value="Genomic_DNA"/>
</dbReference>
<accession>A0ACB8SBR0</accession>
<reference evidence="1" key="2">
    <citation type="journal article" date="2022" name="New Phytol.">
        <title>Evolutionary transition to the ectomycorrhizal habit in the genomes of a hyperdiverse lineage of mushroom-forming fungi.</title>
        <authorList>
            <person name="Looney B."/>
            <person name="Miyauchi S."/>
            <person name="Morin E."/>
            <person name="Drula E."/>
            <person name="Courty P.E."/>
            <person name="Kohler A."/>
            <person name="Kuo A."/>
            <person name="LaButti K."/>
            <person name="Pangilinan J."/>
            <person name="Lipzen A."/>
            <person name="Riley R."/>
            <person name="Andreopoulos W."/>
            <person name="He G."/>
            <person name="Johnson J."/>
            <person name="Nolan M."/>
            <person name="Tritt A."/>
            <person name="Barry K.W."/>
            <person name="Grigoriev I.V."/>
            <person name="Nagy L.G."/>
            <person name="Hibbett D."/>
            <person name="Henrissat B."/>
            <person name="Matheny P.B."/>
            <person name="Labbe J."/>
            <person name="Martin F.M."/>
        </authorList>
    </citation>
    <scope>NUCLEOTIDE SEQUENCE</scope>
    <source>
        <strain evidence="1">FP105234-sp</strain>
    </source>
</reference>
<comment type="caution">
    <text evidence="1">The sequence shown here is derived from an EMBL/GenBank/DDBJ whole genome shotgun (WGS) entry which is preliminary data.</text>
</comment>
<protein>
    <submittedName>
        <fullName evidence="1">Uncharacterized protein</fullName>
    </submittedName>
</protein>
<organism evidence="1 2">
    <name type="scientific">Auriscalpium vulgare</name>
    <dbReference type="NCBI Taxonomy" id="40419"/>
    <lineage>
        <taxon>Eukaryota</taxon>
        <taxon>Fungi</taxon>
        <taxon>Dikarya</taxon>
        <taxon>Basidiomycota</taxon>
        <taxon>Agaricomycotina</taxon>
        <taxon>Agaricomycetes</taxon>
        <taxon>Russulales</taxon>
        <taxon>Auriscalpiaceae</taxon>
        <taxon>Auriscalpium</taxon>
    </lineage>
</organism>
<proteinExistence type="predicted"/>
<evidence type="ECO:0000313" key="1">
    <source>
        <dbReference type="EMBL" id="KAI0053628.1"/>
    </source>
</evidence>
<dbReference type="Proteomes" id="UP000814033">
    <property type="component" value="Unassembled WGS sequence"/>
</dbReference>
<sequence length="977" mass="103133">MGPSPLPSLSRPLFALCLFASFMSRSGHAQSISTSTPVPPLQWINLTGLLQGSPAPPLKDPSIGYDESSRSLLIFGGESSGGFPQSQTYLLNLDTLTWSQPVAPTGLGSIPPARSAAIGGGDFAASYRQAHVVIGGKGADGQPLSDVWEFDYNNHFWSSVAVAPGGPARLNAVGGIDTSVPFDPTGSSGPNNTFYMMGGAQSTGSGLGAVPLSQTWRLEISGTLSSNLPNSVVATWVQQTIDNRPAVSGEGGTVVKEQLVSYGGCTSTVNPNASCAQQGAYVMDVSRGNSIAPDPCAAPRIGAVVVPNQSGVSSSFDSQVFVLLGLFDSSAWNDGGGSTKGEVDVLDIQAGTWARVLPAGDPGSGGSPTFPSPREGAAAIAIPSAFVGSSRASSADALVFGGRDASGNYLSDMWLLRAYNASVSQSGQKWAGFGNGQLQTGIDAAGQGVTVQYLTSCVSPLNKPQSSAPATHSASPSSTRSSPTPSSSSQIPPASRSSQHAFDTSVVHKVLAPVSLVLLLPAILLYRLSLPTTTSIIPDKSVGFKYTCLLAVVVAYGVGLAGLATSFTSTTRQQSNDTALTKRASPDTVLKTTHGRAGLALFVALYGVMPILFLLHSLGRRMFVSVRTGKLNIRPERRRANSTDTAEKLNSFRQPMDGVESSAAALSQATSPLPDTTPRSRLHSWGKSSLLNTLVGRRSTETDTAAEAIGAPSTHAFEVVNRPVRTRHHSTSGTINLSESSHRMPRNLSELSWLDRRRSVHAVGELDYALTQIHNQGLPPTPATAEVLAPELPTPAQRPLMPPLGEAFLRALLHALVLGLCVLTLIALWLRAPRATFGLFLAWTVAFYVILVALAWRGRPQTSTLTTLLSRLRGDAPFVPVPTRTPLASRAMSMTGTTDQLLLMPDPRGPYLHQPPFHIAHEDDLLSTSHASPRSEEGVDSDDDEDARQRRIEDEMGRRDVSIVTVPKRKLWITNPS</sequence>
<name>A0ACB8SBR0_9AGAM</name>
<gene>
    <name evidence="1" type="ORF">FA95DRAFT_1552125</name>
</gene>
<evidence type="ECO:0000313" key="2">
    <source>
        <dbReference type="Proteomes" id="UP000814033"/>
    </source>
</evidence>
<keyword evidence="2" id="KW-1185">Reference proteome</keyword>